<gene>
    <name evidence="1" type="ORF">RIF23_08250</name>
</gene>
<dbReference type="RefSeq" id="WP_310911809.1">
    <property type="nucleotide sequence ID" value="NZ_JAVLVT010000003.1"/>
</dbReference>
<protein>
    <submittedName>
        <fullName evidence="1">Crosslink repair DNA glycosylase YcaQ family protein</fullName>
    </submittedName>
</protein>
<comment type="caution">
    <text evidence="1">The sequence shown here is derived from an EMBL/GenBank/DDBJ whole genome shotgun (WGS) entry which is preliminary data.</text>
</comment>
<dbReference type="EMBL" id="JAVLVT010000003">
    <property type="protein sequence ID" value="MDS1270283.1"/>
    <property type="molecule type" value="Genomic_DNA"/>
</dbReference>
<accession>A0ABU2H4P8</accession>
<organism evidence="1 2">
    <name type="scientific">Lipingzhangella rawalii</name>
    <dbReference type="NCBI Taxonomy" id="2055835"/>
    <lineage>
        <taxon>Bacteria</taxon>
        <taxon>Bacillati</taxon>
        <taxon>Actinomycetota</taxon>
        <taxon>Actinomycetes</taxon>
        <taxon>Streptosporangiales</taxon>
        <taxon>Nocardiopsidaceae</taxon>
        <taxon>Lipingzhangella</taxon>
    </lineage>
</organism>
<keyword evidence="2" id="KW-1185">Reference proteome</keyword>
<sequence>MYDPHGVHPRQDATLSRGQAQRIALAAQGFAQARPRGAVGPRHLRRVLDRVGLLQIDSVNVLARSHYLPVYARLGPYAPQLLDRATRGPRPQLVEYWGHEASLLPPSTHRLLRWRMRRADAEAWRHVRESAVEHPGLVEAAHAEVAENGPMTAREVERALARGTERPTDHWGWNWSAVKRVLEYLFWCGRLSAAGRTTQFERRFDLPERVLPPEVHEAPDPDPAEARRELIRIAARAHGVGTEPCLRDYFRMGAAEARAAVHELVDSGELVPVRVEGWRRPAYLHHEARIPRSVSARALLSPFDSLIWERSRTEALFDFRYRLEIYVPAPKRVHGYYVLPFLLGQRLVARVDLKADRHTGRLLVRRTTVEADAPPDTKAELAAELKQLADWLGLDSVHHA</sequence>
<dbReference type="InterPro" id="IPR009351">
    <property type="entry name" value="AlkZ-like"/>
</dbReference>
<evidence type="ECO:0000313" key="2">
    <source>
        <dbReference type="Proteomes" id="UP001250214"/>
    </source>
</evidence>
<name>A0ABU2H4P8_9ACTN</name>
<evidence type="ECO:0000313" key="1">
    <source>
        <dbReference type="EMBL" id="MDS1270283.1"/>
    </source>
</evidence>
<dbReference type="PANTHER" id="PTHR30528:SF0">
    <property type="entry name" value="CYTOPLASMIC PROTEIN"/>
    <property type="match status" value="1"/>
</dbReference>
<dbReference type="PANTHER" id="PTHR30528">
    <property type="entry name" value="CYTOPLASMIC PROTEIN"/>
    <property type="match status" value="1"/>
</dbReference>
<dbReference type="Pfam" id="PF06224">
    <property type="entry name" value="AlkZ-like"/>
    <property type="match status" value="1"/>
</dbReference>
<reference evidence="2" key="1">
    <citation type="submission" date="2023-07" db="EMBL/GenBank/DDBJ databases">
        <title>Novel species in the genus Lipingzhangella isolated from Sambhar Salt Lake.</title>
        <authorList>
            <person name="Jiya N."/>
            <person name="Kajale S."/>
            <person name="Sharma A."/>
        </authorList>
    </citation>
    <scope>NUCLEOTIDE SEQUENCE [LARGE SCALE GENOMIC DNA]</scope>
    <source>
        <strain evidence="2">LS1_29</strain>
    </source>
</reference>
<proteinExistence type="predicted"/>
<dbReference type="Proteomes" id="UP001250214">
    <property type="component" value="Unassembled WGS sequence"/>
</dbReference>